<sequence length="130" mass="14602">MVSVNSTGNITKASYLDGFCHLTLNNCHQKCGDFQCIPVNRCNGVNGEFFVCSFFDPKLLMYIMLTSFMVVLLCCSSIVACYVCRYAKKSFDQAHYVDGHIVLNGVSNINTLPHQNYTTVKVPPRPENIY</sequence>
<reference evidence="2 3" key="1">
    <citation type="submission" date="2014-09" db="EMBL/GenBank/DDBJ databases">
        <authorList>
            <person name="Martin A.A."/>
        </authorList>
    </citation>
    <scope>NUCLEOTIDE SEQUENCE</scope>
    <source>
        <strain evidence="3">ED321</strain>
        <strain evidence="2">ED321 Heterogonic</strain>
    </source>
</reference>
<name>A0A090MWS0_STRRB</name>
<dbReference type="RefSeq" id="XP_024503370.1">
    <property type="nucleotide sequence ID" value="XM_024649499.1"/>
</dbReference>
<keyword evidence="1" id="KW-1133">Transmembrane helix</keyword>
<proteinExistence type="predicted"/>
<dbReference type="OrthoDB" id="5771274at2759"/>
<dbReference type="Proteomes" id="UP000035682">
    <property type="component" value="Unplaced"/>
</dbReference>
<dbReference type="WBParaSite" id="SRAE_1000242400.1">
    <property type="protein sequence ID" value="SRAE_1000242400.1"/>
    <property type="gene ID" value="WBGene00259039"/>
</dbReference>
<dbReference type="GeneID" id="36376534"/>
<keyword evidence="3" id="KW-1185">Reference proteome</keyword>
<reference evidence="4" key="2">
    <citation type="submission" date="2020-12" db="UniProtKB">
        <authorList>
            <consortium name="WormBaseParasite"/>
        </authorList>
    </citation>
    <scope>IDENTIFICATION</scope>
</reference>
<organism evidence="2">
    <name type="scientific">Strongyloides ratti</name>
    <name type="common">Parasitic roundworm</name>
    <dbReference type="NCBI Taxonomy" id="34506"/>
    <lineage>
        <taxon>Eukaryota</taxon>
        <taxon>Metazoa</taxon>
        <taxon>Ecdysozoa</taxon>
        <taxon>Nematoda</taxon>
        <taxon>Chromadorea</taxon>
        <taxon>Rhabditida</taxon>
        <taxon>Tylenchina</taxon>
        <taxon>Panagrolaimomorpha</taxon>
        <taxon>Strongyloidoidea</taxon>
        <taxon>Strongyloididae</taxon>
        <taxon>Strongyloides</taxon>
    </lineage>
</organism>
<accession>A0A090MWS0</accession>
<gene>
    <name evidence="2 4 5" type="ORF">SRAE_1000242400</name>
</gene>
<evidence type="ECO:0000313" key="3">
    <source>
        <dbReference type="Proteomes" id="UP000035682"/>
    </source>
</evidence>
<dbReference type="AlphaFoldDB" id="A0A090MWS0"/>
<protein>
    <submittedName>
        <fullName evidence="2 4">Uncharacterized protein</fullName>
    </submittedName>
</protein>
<dbReference type="OMA" id="CYICRAV"/>
<evidence type="ECO:0000313" key="2">
    <source>
        <dbReference type="EMBL" id="CEF64169.1"/>
    </source>
</evidence>
<evidence type="ECO:0000313" key="5">
    <source>
        <dbReference type="WormBase" id="SRAE_1000242400"/>
    </source>
</evidence>
<evidence type="ECO:0000256" key="1">
    <source>
        <dbReference type="SAM" id="Phobius"/>
    </source>
</evidence>
<dbReference type="CTD" id="36376534"/>
<keyword evidence="1" id="KW-0812">Transmembrane</keyword>
<feature type="transmembrane region" description="Helical" evidence="1">
    <location>
        <begin position="59"/>
        <end position="83"/>
    </location>
</feature>
<evidence type="ECO:0000313" key="4">
    <source>
        <dbReference type="WBParaSite" id="SRAE_1000242400.1"/>
    </source>
</evidence>
<dbReference type="EMBL" id="LN609528">
    <property type="protein sequence ID" value="CEF64169.1"/>
    <property type="molecule type" value="Genomic_DNA"/>
</dbReference>
<keyword evidence="1" id="KW-0472">Membrane</keyword>
<dbReference type="WormBase" id="SRAE_1000242400">
    <property type="protein sequence ID" value="SRP03672"/>
    <property type="gene ID" value="WBGene00259039"/>
</dbReference>